<dbReference type="Proteomes" id="UP000828048">
    <property type="component" value="Chromosome 2"/>
</dbReference>
<name>A0ACB7X184_9ERIC</name>
<protein>
    <submittedName>
        <fullName evidence="1">Uncharacterized protein</fullName>
    </submittedName>
</protein>
<reference evidence="1 2" key="1">
    <citation type="journal article" date="2021" name="Hortic Res">
        <title>High-quality reference genome and annotation aids understanding of berry development for evergreen blueberry (Vaccinium darrowii).</title>
        <authorList>
            <person name="Yu J."/>
            <person name="Hulse-Kemp A.M."/>
            <person name="Babiker E."/>
            <person name="Staton M."/>
        </authorList>
    </citation>
    <scope>NUCLEOTIDE SEQUENCE [LARGE SCALE GENOMIC DNA]</scope>
    <source>
        <strain evidence="2">cv. NJ 8807/NJ 8810</strain>
        <tissue evidence="1">Young leaf</tissue>
    </source>
</reference>
<sequence>MYATRPLSQYQRSPESLSLPPEGPNSGYLVIQDYETETTCCFGFCRSIPYLTDLPFPQNKDLTVKYSSGVGENKSDYSDDAIFIPVLNQPLSSNRYYVIEPHGSHKGEAYASSTEEDMTPCCFSKRLKRLNDVPPRPLNPNDMYNQFEISRTTASSSGLFTAKSVTPDGFPPNFLSRRGWKISATTPRTYELGEALGVNTALRARLPDFDSPLVVGKWYCPFMFVKDGNLGDQMKRSLFYEVTLERRWEKIFSCENAFSTQGNSVSVETEVQREVVVVGGREVVWDENRADDGVVWFRGVGGGEEVNIGLSSLVVDRMKWEAERGGWAVGGKRKVMVNRTEEFGGTGAGWSKFCCYVLVERFVLKRMDGSLALIYDFKHTDEIRSKWE</sequence>
<gene>
    <name evidence="1" type="ORF">Vadar_015605</name>
</gene>
<accession>A0ACB7X184</accession>
<evidence type="ECO:0000313" key="1">
    <source>
        <dbReference type="EMBL" id="KAH7834403.1"/>
    </source>
</evidence>
<proteinExistence type="predicted"/>
<evidence type="ECO:0000313" key="2">
    <source>
        <dbReference type="Proteomes" id="UP000828048"/>
    </source>
</evidence>
<keyword evidence="2" id="KW-1185">Reference proteome</keyword>
<dbReference type="EMBL" id="CM037152">
    <property type="protein sequence ID" value="KAH7834403.1"/>
    <property type="molecule type" value="Genomic_DNA"/>
</dbReference>
<comment type="caution">
    <text evidence="1">The sequence shown here is derived from an EMBL/GenBank/DDBJ whole genome shotgun (WGS) entry which is preliminary data.</text>
</comment>
<organism evidence="1 2">
    <name type="scientific">Vaccinium darrowii</name>
    <dbReference type="NCBI Taxonomy" id="229202"/>
    <lineage>
        <taxon>Eukaryota</taxon>
        <taxon>Viridiplantae</taxon>
        <taxon>Streptophyta</taxon>
        <taxon>Embryophyta</taxon>
        <taxon>Tracheophyta</taxon>
        <taxon>Spermatophyta</taxon>
        <taxon>Magnoliopsida</taxon>
        <taxon>eudicotyledons</taxon>
        <taxon>Gunneridae</taxon>
        <taxon>Pentapetalae</taxon>
        <taxon>asterids</taxon>
        <taxon>Ericales</taxon>
        <taxon>Ericaceae</taxon>
        <taxon>Vaccinioideae</taxon>
        <taxon>Vaccinieae</taxon>
        <taxon>Vaccinium</taxon>
    </lineage>
</organism>